<proteinExistence type="inferred from homology"/>
<dbReference type="InterPro" id="IPR006343">
    <property type="entry name" value="DnaB/C_C"/>
</dbReference>
<dbReference type="Pfam" id="PF25888">
    <property type="entry name" value="WHD_DnaB"/>
    <property type="match status" value="1"/>
</dbReference>
<name>A0A5C8NMU3_9BACI</name>
<evidence type="ECO:0000256" key="2">
    <source>
        <dbReference type="SAM" id="MobiDB-lite"/>
    </source>
</evidence>
<dbReference type="EMBL" id="VDUW01000009">
    <property type="protein sequence ID" value="TXL62508.1"/>
    <property type="molecule type" value="Genomic_DNA"/>
</dbReference>
<evidence type="ECO:0000313" key="6">
    <source>
        <dbReference type="Proteomes" id="UP000321574"/>
    </source>
</evidence>
<feature type="domain" description="Replicative helicase loading/DNA remodeling protein DnaB N-terminal winged helix" evidence="4">
    <location>
        <begin position="9"/>
        <end position="222"/>
    </location>
</feature>
<dbReference type="RefSeq" id="WP_147668537.1">
    <property type="nucleotide sequence ID" value="NZ_VDUW01000009.1"/>
</dbReference>
<gene>
    <name evidence="5" type="ORF">FHP05_11925</name>
</gene>
<feature type="domain" description="DnaB/C C-terminal" evidence="3">
    <location>
        <begin position="316"/>
        <end position="378"/>
    </location>
</feature>
<dbReference type="AlphaFoldDB" id="A0A5C8NMU3"/>
<evidence type="ECO:0000313" key="5">
    <source>
        <dbReference type="EMBL" id="TXL62508.1"/>
    </source>
</evidence>
<dbReference type="Proteomes" id="UP000321574">
    <property type="component" value="Unassembled WGS sequence"/>
</dbReference>
<evidence type="ECO:0000256" key="1">
    <source>
        <dbReference type="ARBA" id="ARBA00093462"/>
    </source>
</evidence>
<comment type="similarity">
    <text evidence="1">Belongs to the DnaB/DnaD family.</text>
</comment>
<evidence type="ECO:0000259" key="3">
    <source>
        <dbReference type="Pfam" id="PF07261"/>
    </source>
</evidence>
<organism evidence="5 6">
    <name type="scientific">Cerasibacillus terrae</name>
    <dbReference type="NCBI Taxonomy" id="2498845"/>
    <lineage>
        <taxon>Bacteria</taxon>
        <taxon>Bacillati</taxon>
        <taxon>Bacillota</taxon>
        <taxon>Bacilli</taxon>
        <taxon>Bacillales</taxon>
        <taxon>Bacillaceae</taxon>
        <taxon>Cerasibacillus</taxon>
    </lineage>
</organism>
<dbReference type="Pfam" id="PF07261">
    <property type="entry name" value="DnaB_2"/>
    <property type="match status" value="1"/>
</dbReference>
<evidence type="ECO:0000259" key="4">
    <source>
        <dbReference type="Pfam" id="PF25888"/>
    </source>
</evidence>
<sequence length="456" mass="53339">MNFIGKILPNDGFFVQFRGELPVDYAISLTHLYQPLIGIQAVMLYQTLLHEYQLQSSFIARTHHVLMNYLLIPLDEIYKARLKLEGIGLLNTYEVENKNHSGYMYELQSPFAPNTFFQDAMLSQLLYHHLGQHRFDQLKNTLIRKSHSKDKRNITATFHEVFETFQPTSETVKHVPELQGESMGPQIEMMDFTWMSTMLKQRMIPSKKVLTKENKRIISQMQILYQLANYEVESCVLWALNEENEFDVEEFKQACHDKYSINGKNVPIKLSVKDEPSKQEESQTKPKTKEERLIHTLEMVSPQQLLANLSSGNQASAQDLKAVRDVMLSQGLTPPVMNVLIHYVLLQSNMGLSKAYMEKIASHWSRANLKTAKQAMEFAKKQQKQFEANKTKQQYRTPYYRQQKQTEVIPDWFKERKTKQKEKQKESLPNQQKIDVQKEKERMAAFIKEHATNQKK</sequence>
<dbReference type="InterPro" id="IPR058660">
    <property type="entry name" value="WHD_DnaB"/>
</dbReference>
<reference evidence="5 6" key="1">
    <citation type="submission" date="2019-06" db="EMBL/GenBank/DDBJ databases">
        <title>Cerasibacillus sp. nov., isolated from maize field.</title>
        <authorList>
            <person name="Lin S.-Y."/>
            <person name="Tsai C.-F."/>
            <person name="Young C.-C."/>
        </authorList>
    </citation>
    <scope>NUCLEOTIDE SEQUENCE [LARGE SCALE GENOMIC DNA]</scope>
    <source>
        <strain evidence="5 6">CC-CFT480</strain>
    </source>
</reference>
<protein>
    <submittedName>
        <fullName evidence="5">Chromosome replication initiation protein</fullName>
    </submittedName>
</protein>
<dbReference type="OrthoDB" id="2082007at2"/>
<feature type="region of interest" description="Disordered" evidence="2">
    <location>
        <begin position="417"/>
        <end position="438"/>
    </location>
</feature>
<keyword evidence="6" id="KW-1185">Reference proteome</keyword>
<comment type="caution">
    <text evidence="5">The sequence shown here is derived from an EMBL/GenBank/DDBJ whole genome shotgun (WGS) entry which is preliminary data.</text>
</comment>
<accession>A0A5C8NMU3</accession>